<dbReference type="SUPFAM" id="SSF52266">
    <property type="entry name" value="SGNH hydrolase"/>
    <property type="match status" value="1"/>
</dbReference>
<reference evidence="1" key="1">
    <citation type="journal article" date="2021" name="PeerJ">
        <title>Extensive microbial diversity within the chicken gut microbiome revealed by metagenomics and culture.</title>
        <authorList>
            <person name="Gilroy R."/>
            <person name="Ravi A."/>
            <person name="Getino M."/>
            <person name="Pursley I."/>
            <person name="Horton D.L."/>
            <person name="Alikhan N.F."/>
            <person name="Baker D."/>
            <person name="Gharbi K."/>
            <person name="Hall N."/>
            <person name="Watson M."/>
            <person name="Adriaenssens E.M."/>
            <person name="Foster-Nyarko E."/>
            <person name="Jarju S."/>
            <person name="Secka A."/>
            <person name="Antonio M."/>
            <person name="Oren A."/>
            <person name="Chaudhuri R.R."/>
            <person name="La Ragione R."/>
            <person name="Hildebrand F."/>
            <person name="Pallen M.J."/>
        </authorList>
    </citation>
    <scope>NUCLEOTIDE SEQUENCE</scope>
    <source>
        <strain evidence="1">1345</strain>
    </source>
</reference>
<gene>
    <name evidence="1" type="ORF">H9729_07485</name>
</gene>
<dbReference type="EMBL" id="DXCQ01000067">
    <property type="protein sequence ID" value="HIY97515.1"/>
    <property type="molecule type" value="Genomic_DNA"/>
</dbReference>
<dbReference type="Gene3D" id="3.40.50.1110">
    <property type="entry name" value="SGNH hydrolase"/>
    <property type="match status" value="1"/>
</dbReference>
<sequence length="225" mass="24984">MSAKEQNTVCAERQMRGNPRIEYCGDSGIKVLIVGNSITRHSPAPEIGWENDCGMAASAAEKDYVHVLFTKLNEHRPHRFLVLQAADFERSFEYEQSLRGEMELVKAYSPDIVVGRLSENVFAKDCAGGAWQNVYGQLLSDCGRGDTRYILTTGFWRSEEVDGQTRALASERGWKLVELGDLGDDPAMLAGDKFWHSGVAVHPGDEGMRAIADRLYKAVLEVENA</sequence>
<dbReference type="InterPro" id="IPR036514">
    <property type="entry name" value="SGNH_hydro_sf"/>
</dbReference>
<reference evidence="1" key="2">
    <citation type="submission" date="2021-04" db="EMBL/GenBank/DDBJ databases">
        <authorList>
            <person name="Gilroy R."/>
        </authorList>
    </citation>
    <scope>NUCLEOTIDE SEQUENCE</scope>
    <source>
        <strain evidence="1">1345</strain>
    </source>
</reference>
<evidence type="ECO:0000313" key="1">
    <source>
        <dbReference type="EMBL" id="HIY97515.1"/>
    </source>
</evidence>
<dbReference type="AlphaFoldDB" id="A0A9D2CST7"/>
<protein>
    <recommendedName>
        <fullName evidence="3">SGNH/GDSL hydrolase family protein</fullName>
    </recommendedName>
</protein>
<evidence type="ECO:0000313" key="2">
    <source>
        <dbReference type="Proteomes" id="UP000886750"/>
    </source>
</evidence>
<dbReference type="Proteomes" id="UP000886750">
    <property type="component" value="Unassembled WGS sequence"/>
</dbReference>
<accession>A0A9D2CST7</accession>
<proteinExistence type="predicted"/>
<name>A0A9D2CST7_9FIRM</name>
<evidence type="ECO:0008006" key="3">
    <source>
        <dbReference type="Google" id="ProtNLM"/>
    </source>
</evidence>
<comment type="caution">
    <text evidence="1">The sequence shown here is derived from an EMBL/GenBank/DDBJ whole genome shotgun (WGS) entry which is preliminary data.</text>
</comment>
<organism evidence="1 2">
    <name type="scientific">Candidatus Borkfalkia excrementigallinarum</name>
    <dbReference type="NCBI Taxonomy" id="2838506"/>
    <lineage>
        <taxon>Bacteria</taxon>
        <taxon>Bacillati</taxon>
        <taxon>Bacillota</taxon>
        <taxon>Clostridia</taxon>
        <taxon>Christensenellales</taxon>
        <taxon>Christensenellaceae</taxon>
        <taxon>Candidatus Borkfalkia</taxon>
    </lineage>
</organism>